<dbReference type="OrthoDB" id="674604at2759"/>
<comment type="caution">
    <text evidence="2">The sequence shown here is derived from an EMBL/GenBank/DDBJ whole genome shotgun (WGS) entry which is preliminary data.</text>
</comment>
<dbReference type="EMBL" id="JAPEIS010000016">
    <property type="protein sequence ID" value="KAJ8058709.1"/>
    <property type="molecule type" value="Genomic_DNA"/>
</dbReference>
<name>A0A9X0A9G2_9HELO</name>
<dbReference type="Pfam" id="PF06985">
    <property type="entry name" value="HET"/>
    <property type="match status" value="1"/>
</dbReference>
<accession>A0A9X0A9G2</accession>
<sequence>MRLINTSTLKFEEFHGDDIPEYAILSHTWDGEEVTFRDWEFDRKSAEKKAGYAKIAATCRLALQEGLNYAWVDTCCIDKSSSAELSEAINSMFAWYGGAVVCFAFLSDVVAEGKIVGSHMEEGLRESILKSRWFTRGWTLQELLAPSAVVFYSRDWVRLGDKSSTLTQLISDITGIDTSYLLGHSPISAASVALRMFWLSQRKTTRVEDMAYCMLGMFDINMPLLYGEGTKAFVRLQEEIIKVSVDHTIFCWSWTESVSPAWTNLIAPSPDTFKHSRDFRRASTVEQASAYAMTNAGLSIRLPVIQAWSYNFIVLMVHHQRGPQYSRVCIPVRSLFRPSTSEFIGTYRRIPYPPNPISMSIYWPSAEINMFVKSGMRVSMFHHTPPLRRVTEPRSLLITIGGLPSPTPLTRAHVNEDRTQSNVRLAKTIPIFQAETYPQDLFDETRSVFRLTHQVMDGWNGLIALGDSDFGCVIFISCKIDVMRRTIWFCHILPWVWWADSEVERRTLLRFLEWQVIIRKGQNEIKAAVCLDIGGYFVIDGLGDGEWDGDGSRIAAARLELGLEREKIIELSKGIRQSLHV</sequence>
<feature type="domain" description="Heterokaryon incompatibility" evidence="1">
    <location>
        <begin position="22"/>
        <end position="112"/>
    </location>
</feature>
<dbReference type="Proteomes" id="UP001152300">
    <property type="component" value="Unassembled WGS sequence"/>
</dbReference>
<dbReference type="InterPro" id="IPR010730">
    <property type="entry name" value="HET"/>
</dbReference>
<evidence type="ECO:0000313" key="2">
    <source>
        <dbReference type="EMBL" id="KAJ8058709.1"/>
    </source>
</evidence>
<dbReference type="PANTHER" id="PTHR10622">
    <property type="entry name" value="HET DOMAIN-CONTAINING PROTEIN"/>
    <property type="match status" value="1"/>
</dbReference>
<evidence type="ECO:0000259" key="1">
    <source>
        <dbReference type="Pfam" id="PF06985"/>
    </source>
</evidence>
<gene>
    <name evidence="2" type="ORF">OCU04_012881</name>
</gene>
<protein>
    <recommendedName>
        <fullName evidence="1">Heterokaryon incompatibility domain-containing protein</fullName>
    </recommendedName>
</protein>
<reference evidence="2" key="1">
    <citation type="submission" date="2022-11" db="EMBL/GenBank/DDBJ databases">
        <title>Genome Resource of Sclerotinia nivalis Strain SnTB1, a Plant Pathogen Isolated from American Ginseng.</title>
        <authorList>
            <person name="Fan S."/>
        </authorList>
    </citation>
    <scope>NUCLEOTIDE SEQUENCE</scope>
    <source>
        <strain evidence="2">SnTB1</strain>
    </source>
</reference>
<organism evidence="2 3">
    <name type="scientific">Sclerotinia nivalis</name>
    <dbReference type="NCBI Taxonomy" id="352851"/>
    <lineage>
        <taxon>Eukaryota</taxon>
        <taxon>Fungi</taxon>
        <taxon>Dikarya</taxon>
        <taxon>Ascomycota</taxon>
        <taxon>Pezizomycotina</taxon>
        <taxon>Leotiomycetes</taxon>
        <taxon>Helotiales</taxon>
        <taxon>Sclerotiniaceae</taxon>
        <taxon>Sclerotinia</taxon>
    </lineage>
</organism>
<dbReference type="PANTHER" id="PTHR10622:SF10">
    <property type="entry name" value="HET DOMAIN-CONTAINING PROTEIN"/>
    <property type="match status" value="1"/>
</dbReference>
<keyword evidence="3" id="KW-1185">Reference proteome</keyword>
<evidence type="ECO:0000313" key="3">
    <source>
        <dbReference type="Proteomes" id="UP001152300"/>
    </source>
</evidence>
<proteinExistence type="predicted"/>
<dbReference type="AlphaFoldDB" id="A0A9X0A9G2"/>